<dbReference type="InterPro" id="IPR000073">
    <property type="entry name" value="AB_hydrolase_1"/>
</dbReference>
<dbReference type="InterPro" id="IPR029058">
    <property type="entry name" value="AB_hydrolase_fold"/>
</dbReference>
<dbReference type="PANTHER" id="PTHR43329">
    <property type="entry name" value="EPOXIDE HYDROLASE"/>
    <property type="match status" value="1"/>
</dbReference>
<dbReference type="InterPro" id="IPR000639">
    <property type="entry name" value="Epox_hydrolase-like"/>
</dbReference>
<accession>A0A4P6KS23</accession>
<dbReference type="RefSeq" id="WP_130185036.1">
    <property type="nucleotide sequence ID" value="NZ_CP035913.1"/>
</dbReference>
<reference evidence="3 4" key="1">
    <citation type="submission" date="2019-02" db="EMBL/GenBank/DDBJ databases">
        <title>Draft Genome Sequences of Six Type Strains of the Genus Massilia.</title>
        <authorList>
            <person name="Miess H."/>
            <person name="Frediansyhah A."/>
            <person name="Gross H."/>
        </authorList>
    </citation>
    <scope>NUCLEOTIDE SEQUENCE [LARGE SCALE GENOMIC DNA]</scope>
    <source>
        <strain evidence="3 4">DSM 17473</strain>
    </source>
</reference>
<name>A0A4P6KS23_9BURK</name>
<dbReference type="PRINTS" id="PR00111">
    <property type="entry name" value="ABHYDROLASE"/>
</dbReference>
<dbReference type="OrthoDB" id="2987348at2"/>
<dbReference type="Pfam" id="PF00561">
    <property type="entry name" value="Abhydrolase_1"/>
    <property type="match status" value="1"/>
</dbReference>
<dbReference type="GO" id="GO:0016787">
    <property type="term" value="F:hydrolase activity"/>
    <property type="evidence" value="ECO:0007669"/>
    <property type="project" value="UniProtKB-KW"/>
</dbReference>
<dbReference type="Gene3D" id="3.40.50.1820">
    <property type="entry name" value="alpha/beta hydrolase"/>
    <property type="match status" value="1"/>
</dbReference>
<proteinExistence type="predicted"/>
<gene>
    <name evidence="3" type="ORF">EWM63_01890</name>
</gene>
<dbReference type="EMBL" id="CP035913">
    <property type="protein sequence ID" value="QBE61899.1"/>
    <property type="molecule type" value="Genomic_DNA"/>
</dbReference>
<evidence type="ECO:0000313" key="3">
    <source>
        <dbReference type="EMBL" id="QBE61899.1"/>
    </source>
</evidence>
<keyword evidence="4" id="KW-1185">Reference proteome</keyword>
<evidence type="ECO:0000313" key="4">
    <source>
        <dbReference type="Proteomes" id="UP000290637"/>
    </source>
</evidence>
<organism evidence="3 4">
    <name type="scientific">Pseudoduganella lutea</name>
    <dbReference type="NCBI Taxonomy" id="321985"/>
    <lineage>
        <taxon>Bacteria</taxon>
        <taxon>Pseudomonadati</taxon>
        <taxon>Pseudomonadota</taxon>
        <taxon>Betaproteobacteria</taxon>
        <taxon>Burkholderiales</taxon>
        <taxon>Oxalobacteraceae</taxon>
        <taxon>Telluria group</taxon>
        <taxon>Pseudoduganella</taxon>
    </lineage>
</organism>
<dbReference type="PRINTS" id="PR00412">
    <property type="entry name" value="EPOXHYDRLASE"/>
</dbReference>
<dbReference type="Proteomes" id="UP000290637">
    <property type="component" value="Chromosome"/>
</dbReference>
<keyword evidence="1 3" id="KW-0378">Hydrolase</keyword>
<dbReference type="AlphaFoldDB" id="A0A4P6KS23"/>
<dbReference type="SUPFAM" id="SSF53474">
    <property type="entry name" value="alpha/beta-Hydrolases"/>
    <property type="match status" value="1"/>
</dbReference>
<feature type="domain" description="AB hydrolase-1" evidence="2">
    <location>
        <begin position="75"/>
        <end position="353"/>
    </location>
</feature>
<evidence type="ECO:0000259" key="2">
    <source>
        <dbReference type="Pfam" id="PF00561"/>
    </source>
</evidence>
<protein>
    <submittedName>
        <fullName evidence="3">Alpha/beta hydrolase</fullName>
    </submittedName>
</protein>
<evidence type="ECO:0000256" key="1">
    <source>
        <dbReference type="ARBA" id="ARBA00022801"/>
    </source>
</evidence>
<dbReference type="KEGG" id="plue:EWM63_01890"/>
<sequence>MLPDFQSFARLHAGVATPVLHTRRRLLGAAALLGLGVQPRAIADEPERPSRFPLQRHSLSINGQPFHVLEQGTGPAVLFCHGFPDTAETWRKQMSAMAEAGYRAVAPDMRGFGKSHAPAAASLYSSRHIVADLVGILDALKIPSAAIVGHDWGADHAQRAALMHPERFRALVSISIPYAPRGEIDTWESLRRRGLGQRYYALDWLKPGSEAAFTPAAASIRSILYWASSSPPPDRRWDPVDPSRSLLRPAPASLPAWADPGYVRHTIRSFEESGFRGGLNYYRALPVSFAETAAFKDAPIRQPSLYVWGADDGLCRFFHPDTPQLAELRRMQPRLVDQVRLDGVGHWVQHEAPDRLNAALLQFLAGLGAS</sequence>